<dbReference type="PROSITE" id="PS50088">
    <property type="entry name" value="ANK_REPEAT"/>
    <property type="match status" value="3"/>
</dbReference>
<keyword evidence="6" id="KW-1185">Reference proteome</keyword>
<evidence type="ECO:0000313" key="5">
    <source>
        <dbReference type="EMBL" id="SMF63681.1"/>
    </source>
</evidence>
<dbReference type="Pfam" id="PF12796">
    <property type="entry name" value="Ank_2"/>
    <property type="match status" value="1"/>
</dbReference>
<dbReference type="OrthoDB" id="7390289at2"/>
<feature type="repeat" description="ANK" evidence="3">
    <location>
        <begin position="111"/>
        <end position="143"/>
    </location>
</feature>
<feature type="chain" id="PRO_5012440074" evidence="4">
    <location>
        <begin position="36"/>
        <end position="214"/>
    </location>
</feature>
<dbReference type="GO" id="GO:0004842">
    <property type="term" value="F:ubiquitin-protein transferase activity"/>
    <property type="evidence" value="ECO:0007669"/>
    <property type="project" value="TreeGrafter"/>
</dbReference>
<evidence type="ECO:0000256" key="1">
    <source>
        <dbReference type="ARBA" id="ARBA00022737"/>
    </source>
</evidence>
<keyword evidence="1" id="KW-0677">Repeat</keyword>
<organism evidence="5 6">
    <name type="scientific">Allosphingosinicella indica</name>
    <dbReference type="NCBI Taxonomy" id="941907"/>
    <lineage>
        <taxon>Bacteria</taxon>
        <taxon>Pseudomonadati</taxon>
        <taxon>Pseudomonadota</taxon>
        <taxon>Alphaproteobacteria</taxon>
        <taxon>Sphingomonadales</taxon>
        <taxon>Sphingomonadaceae</taxon>
        <taxon>Allosphingosinicella</taxon>
    </lineage>
</organism>
<feature type="repeat" description="ANK" evidence="3">
    <location>
        <begin position="144"/>
        <end position="176"/>
    </location>
</feature>
<dbReference type="PANTHER" id="PTHR24171:SF8">
    <property type="entry name" value="BRCA1-ASSOCIATED RING DOMAIN PROTEIN 1"/>
    <property type="match status" value="1"/>
</dbReference>
<protein>
    <submittedName>
        <fullName evidence="5">Ankyrin repeat-containing protein</fullName>
    </submittedName>
</protein>
<feature type="repeat" description="ANK" evidence="3">
    <location>
        <begin position="78"/>
        <end position="110"/>
    </location>
</feature>
<feature type="signal peptide" evidence="4">
    <location>
        <begin position="1"/>
        <end position="35"/>
    </location>
</feature>
<dbReference type="GO" id="GO:0085020">
    <property type="term" value="P:protein K6-linked ubiquitination"/>
    <property type="evidence" value="ECO:0007669"/>
    <property type="project" value="TreeGrafter"/>
</dbReference>
<dbReference type="EMBL" id="LT840185">
    <property type="protein sequence ID" value="SMF63681.1"/>
    <property type="molecule type" value="Genomic_DNA"/>
</dbReference>
<evidence type="ECO:0000256" key="3">
    <source>
        <dbReference type="PROSITE-ProRule" id="PRU00023"/>
    </source>
</evidence>
<dbReference type="Gene3D" id="1.25.40.20">
    <property type="entry name" value="Ankyrin repeat-containing domain"/>
    <property type="match status" value="1"/>
</dbReference>
<evidence type="ECO:0000256" key="4">
    <source>
        <dbReference type="SAM" id="SignalP"/>
    </source>
</evidence>
<accession>A0A1X7G467</accession>
<dbReference type="SUPFAM" id="SSF48403">
    <property type="entry name" value="Ankyrin repeat"/>
    <property type="match status" value="1"/>
</dbReference>
<dbReference type="Proteomes" id="UP000192934">
    <property type="component" value="Chromosome I"/>
</dbReference>
<dbReference type="SMART" id="SM00248">
    <property type="entry name" value="ANK"/>
    <property type="match status" value="3"/>
</dbReference>
<gene>
    <name evidence="5" type="ORF">SAMN06295910_1113</name>
</gene>
<evidence type="ECO:0000256" key="2">
    <source>
        <dbReference type="ARBA" id="ARBA00023043"/>
    </source>
</evidence>
<keyword evidence="2 3" id="KW-0040">ANK repeat</keyword>
<dbReference type="InterPro" id="IPR002110">
    <property type="entry name" value="Ankyrin_rpt"/>
</dbReference>
<keyword evidence="4" id="KW-0732">Signal</keyword>
<dbReference type="PANTHER" id="PTHR24171">
    <property type="entry name" value="ANKYRIN REPEAT DOMAIN-CONTAINING PROTEIN 39-RELATED"/>
    <property type="match status" value="1"/>
</dbReference>
<evidence type="ECO:0000313" key="6">
    <source>
        <dbReference type="Proteomes" id="UP000192934"/>
    </source>
</evidence>
<dbReference type="InterPro" id="IPR036770">
    <property type="entry name" value="Ankyrin_rpt-contain_sf"/>
</dbReference>
<reference evidence="6" key="1">
    <citation type="submission" date="2017-04" db="EMBL/GenBank/DDBJ databases">
        <authorList>
            <person name="Varghese N."/>
            <person name="Submissions S."/>
        </authorList>
    </citation>
    <scope>NUCLEOTIDE SEQUENCE [LARGE SCALE GENOMIC DNA]</scope>
    <source>
        <strain evidence="6">Dd16</strain>
    </source>
</reference>
<dbReference type="STRING" id="941907.SAMN06295910_1113"/>
<dbReference type="AlphaFoldDB" id="A0A1X7G467"/>
<dbReference type="PROSITE" id="PS50297">
    <property type="entry name" value="ANK_REP_REGION"/>
    <property type="match status" value="1"/>
</dbReference>
<name>A0A1X7G467_9SPHN</name>
<proteinExistence type="predicted"/>
<sequence length="214" mass="22750">MRGIKSRLLGKFIVKTGYFRGALAGLLLASGLMPAAVSAQSYSDGFKFIEAVKKRKGEEAESLVRQPGSTVLTARDGSGNGALHLLVRDKDYTWTSFMLGKGANPNMQDREGNTALALAAQVGWVDGAQLLLSNRASVDGPNQRGETPLILAVHNRDLAMVRLLLAAGANPKRTDSIAGYSAIDYAKRDGRAAAIVRELESPAAKPKTQVGPVF</sequence>